<keyword evidence="4" id="KW-1185">Reference proteome</keyword>
<protein>
    <recommendedName>
        <fullName evidence="5">Diaminopimelate decarboxylase</fullName>
    </recommendedName>
</protein>
<dbReference type="PANTHER" id="PTHR43727:SF2">
    <property type="entry name" value="GROUP IV DECARBOXYLASE"/>
    <property type="match status" value="1"/>
</dbReference>
<gene>
    <name evidence="3" type="ORF">GCM10022252_06620</name>
</gene>
<keyword evidence="2" id="KW-0663">Pyridoxal phosphate</keyword>
<dbReference type="Gene3D" id="2.40.37.10">
    <property type="entry name" value="Lyase, Ornithine Decarboxylase, Chain A, domain 1"/>
    <property type="match status" value="1"/>
</dbReference>
<reference evidence="4" key="1">
    <citation type="journal article" date="2019" name="Int. J. Syst. Evol. Microbiol.">
        <title>The Global Catalogue of Microorganisms (GCM) 10K type strain sequencing project: providing services to taxonomists for standard genome sequencing and annotation.</title>
        <authorList>
            <consortium name="The Broad Institute Genomics Platform"/>
            <consortium name="The Broad Institute Genome Sequencing Center for Infectious Disease"/>
            <person name="Wu L."/>
            <person name="Ma J."/>
        </authorList>
    </citation>
    <scope>NUCLEOTIDE SEQUENCE [LARGE SCALE GENOMIC DNA]</scope>
    <source>
        <strain evidence="4">JCM 17388</strain>
    </source>
</reference>
<sequence>MGVSHAGETPSPLPADLRPGDLIALAATGAHHYSMASTHNLMGRPPVVAVHNGRARLLVRREVEQDLMRRDVGL</sequence>
<dbReference type="PANTHER" id="PTHR43727">
    <property type="entry name" value="DIAMINOPIMELATE DECARBOXYLASE"/>
    <property type="match status" value="1"/>
</dbReference>
<organism evidence="3 4">
    <name type="scientific">Streptosporangium oxazolinicum</name>
    <dbReference type="NCBI Taxonomy" id="909287"/>
    <lineage>
        <taxon>Bacteria</taxon>
        <taxon>Bacillati</taxon>
        <taxon>Actinomycetota</taxon>
        <taxon>Actinomycetes</taxon>
        <taxon>Streptosporangiales</taxon>
        <taxon>Streptosporangiaceae</taxon>
        <taxon>Streptosporangium</taxon>
    </lineage>
</organism>
<dbReference type="RefSeq" id="WP_425583239.1">
    <property type="nucleotide sequence ID" value="NZ_BAABAQ010000001.1"/>
</dbReference>
<dbReference type="SUPFAM" id="SSF50621">
    <property type="entry name" value="Alanine racemase C-terminal domain-like"/>
    <property type="match status" value="1"/>
</dbReference>
<comment type="caution">
    <text evidence="3">The sequence shown here is derived from an EMBL/GenBank/DDBJ whole genome shotgun (WGS) entry which is preliminary data.</text>
</comment>
<dbReference type="Proteomes" id="UP001501251">
    <property type="component" value="Unassembled WGS sequence"/>
</dbReference>
<evidence type="ECO:0008006" key="5">
    <source>
        <dbReference type="Google" id="ProtNLM"/>
    </source>
</evidence>
<dbReference type="InterPro" id="IPR009006">
    <property type="entry name" value="Ala_racemase/Decarboxylase_C"/>
</dbReference>
<dbReference type="EMBL" id="BAABAQ010000001">
    <property type="protein sequence ID" value="GAA4181741.1"/>
    <property type="molecule type" value="Genomic_DNA"/>
</dbReference>
<evidence type="ECO:0000313" key="3">
    <source>
        <dbReference type="EMBL" id="GAA4181741.1"/>
    </source>
</evidence>
<comment type="cofactor">
    <cofactor evidence="1">
        <name>pyridoxal 5'-phosphate</name>
        <dbReference type="ChEBI" id="CHEBI:597326"/>
    </cofactor>
</comment>
<name>A0ABP8ACK7_9ACTN</name>
<accession>A0ABP8ACK7</accession>
<proteinExistence type="predicted"/>
<evidence type="ECO:0000256" key="1">
    <source>
        <dbReference type="ARBA" id="ARBA00001933"/>
    </source>
</evidence>
<evidence type="ECO:0000256" key="2">
    <source>
        <dbReference type="ARBA" id="ARBA00022898"/>
    </source>
</evidence>
<evidence type="ECO:0000313" key="4">
    <source>
        <dbReference type="Proteomes" id="UP001501251"/>
    </source>
</evidence>